<dbReference type="PROSITE" id="PS51194">
    <property type="entry name" value="HELICASE_CTER"/>
    <property type="match status" value="1"/>
</dbReference>
<dbReference type="PANTHER" id="PTHR18934:SF99">
    <property type="entry name" value="ATP-DEPENDENT RNA HELICASE DHX37-RELATED"/>
    <property type="match status" value="1"/>
</dbReference>
<dbReference type="Gene3D" id="3.40.50.300">
    <property type="entry name" value="P-loop containing nucleotide triphosphate hydrolases"/>
    <property type="match status" value="2"/>
</dbReference>
<dbReference type="InterPro" id="IPR014001">
    <property type="entry name" value="Helicase_ATP-bd"/>
</dbReference>
<dbReference type="InterPro" id="IPR010222">
    <property type="entry name" value="RNA_helicase_HrpA"/>
</dbReference>
<dbReference type="InterPro" id="IPR011709">
    <property type="entry name" value="DEAD-box_helicase_OB_fold"/>
</dbReference>
<dbReference type="RefSeq" id="WP_327601060.1">
    <property type="nucleotide sequence ID" value="NZ_JAYXHS010000004.1"/>
</dbReference>
<protein>
    <submittedName>
        <fullName evidence="8">ATP-dependent RNA helicase HrpA</fullName>
        <ecNumber evidence="8">3.6.4.13</ecNumber>
    </submittedName>
</protein>
<keyword evidence="4" id="KW-0067">ATP-binding</keyword>
<feature type="region of interest" description="Disordered" evidence="5">
    <location>
        <begin position="543"/>
        <end position="578"/>
    </location>
</feature>
<dbReference type="PANTHER" id="PTHR18934">
    <property type="entry name" value="ATP-DEPENDENT RNA HELICASE"/>
    <property type="match status" value="1"/>
</dbReference>
<feature type="compositionally biased region" description="Basic and acidic residues" evidence="5">
    <location>
        <begin position="568"/>
        <end position="578"/>
    </location>
</feature>
<dbReference type="SMART" id="SM00487">
    <property type="entry name" value="DEXDc"/>
    <property type="match status" value="1"/>
</dbReference>
<dbReference type="Pfam" id="PF07717">
    <property type="entry name" value="OB_NTP_bind"/>
    <property type="match status" value="1"/>
</dbReference>
<evidence type="ECO:0000256" key="1">
    <source>
        <dbReference type="ARBA" id="ARBA00022741"/>
    </source>
</evidence>
<feature type="domain" description="Helicase C-terminal" evidence="7">
    <location>
        <begin position="295"/>
        <end position="466"/>
    </location>
</feature>
<dbReference type="Pfam" id="PF21010">
    <property type="entry name" value="HA2_C"/>
    <property type="match status" value="1"/>
</dbReference>
<dbReference type="GO" id="GO:0003724">
    <property type="term" value="F:RNA helicase activity"/>
    <property type="evidence" value="ECO:0007669"/>
    <property type="project" value="UniProtKB-EC"/>
</dbReference>
<keyword evidence="9" id="KW-1185">Reference proteome</keyword>
<comment type="caution">
    <text evidence="8">The sequence shown here is derived from an EMBL/GenBank/DDBJ whole genome shotgun (WGS) entry which is preliminary data.</text>
</comment>
<evidence type="ECO:0000256" key="3">
    <source>
        <dbReference type="ARBA" id="ARBA00022806"/>
    </source>
</evidence>
<keyword evidence="1" id="KW-0547">Nucleotide-binding</keyword>
<dbReference type="InterPro" id="IPR048333">
    <property type="entry name" value="HA2_WH"/>
</dbReference>
<evidence type="ECO:0000259" key="6">
    <source>
        <dbReference type="PROSITE" id="PS51192"/>
    </source>
</evidence>
<dbReference type="SUPFAM" id="SSF52540">
    <property type="entry name" value="P-loop containing nucleoside triphosphate hydrolases"/>
    <property type="match status" value="1"/>
</dbReference>
<proteinExistence type="predicted"/>
<dbReference type="SMART" id="SM00490">
    <property type="entry name" value="HELICc"/>
    <property type="match status" value="1"/>
</dbReference>
<evidence type="ECO:0000259" key="7">
    <source>
        <dbReference type="PROSITE" id="PS51194"/>
    </source>
</evidence>
<feature type="region of interest" description="Disordered" evidence="5">
    <location>
        <begin position="653"/>
        <end position="693"/>
    </location>
</feature>
<dbReference type="SMART" id="SM00847">
    <property type="entry name" value="HA2"/>
    <property type="match status" value="1"/>
</dbReference>
<dbReference type="InterPro" id="IPR011545">
    <property type="entry name" value="DEAD/DEAH_box_helicase_dom"/>
</dbReference>
<evidence type="ECO:0000256" key="5">
    <source>
        <dbReference type="SAM" id="MobiDB-lite"/>
    </source>
</evidence>
<evidence type="ECO:0000313" key="8">
    <source>
        <dbReference type="EMBL" id="MEC5388091.1"/>
    </source>
</evidence>
<dbReference type="Gene3D" id="1.20.120.1080">
    <property type="match status" value="1"/>
</dbReference>
<dbReference type="Proteomes" id="UP001331561">
    <property type="component" value="Unassembled WGS sequence"/>
</dbReference>
<keyword evidence="3 8" id="KW-0347">Helicase</keyword>
<dbReference type="InterPro" id="IPR027417">
    <property type="entry name" value="P-loop_NTPase"/>
</dbReference>
<keyword evidence="2 8" id="KW-0378">Hydrolase</keyword>
<evidence type="ECO:0000256" key="4">
    <source>
        <dbReference type="ARBA" id="ARBA00022840"/>
    </source>
</evidence>
<accession>A0ABU6K9J2</accession>
<feature type="compositionally biased region" description="Basic and acidic residues" evidence="5">
    <location>
        <begin position="657"/>
        <end position="675"/>
    </location>
</feature>
<dbReference type="GO" id="GO:0016787">
    <property type="term" value="F:hydrolase activity"/>
    <property type="evidence" value="ECO:0007669"/>
    <property type="project" value="UniProtKB-KW"/>
</dbReference>
<evidence type="ECO:0000313" key="9">
    <source>
        <dbReference type="Proteomes" id="UP001331561"/>
    </source>
</evidence>
<reference evidence="8 9" key="1">
    <citation type="submission" date="2024-01" db="EMBL/GenBank/DDBJ databases">
        <title>Uliginosibacterium soil sp. nov.</title>
        <authorList>
            <person name="Lv Y."/>
        </authorList>
    </citation>
    <scope>NUCLEOTIDE SEQUENCE [LARGE SCALE GENOMIC DNA]</scope>
    <source>
        <strain evidence="8 9">H3</strain>
    </source>
</reference>
<dbReference type="SMART" id="SM00382">
    <property type="entry name" value="AAA"/>
    <property type="match status" value="1"/>
</dbReference>
<dbReference type="Pfam" id="PF00271">
    <property type="entry name" value="Helicase_C"/>
    <property type="match status" value="1"/>
</dbReference>
<dbReference type="PROSITE" id="PS51192">
    <property type="entry name" value="HELICASE_ATP_BIND_1"/>
    <property type="match status" value="1"/>
</dbReference>
<dbReference type="InterPro" id="IPR003593">
    <property type="entry name" value="AAA+_ATPase"/>
</dbReference>
<sequence length="1480" mass="165925">MARFALRSSSVASLLDLLLSKDRPALRRALRALPAPIERLDALPDGLREKFERSIATRAKRREGLPKPTFPDDLPVNQRRDEIALAIRDHQVVIICGETGSGKTTQIPKICLELGRGEAGLIGHTQPRRIAARATAARIAEELGSELGSTVGYKIRFTDQTKPESYIKLMTDGILLAETQGDPLLSAYDTLIIDEAHERSLNIDFLLGYLSTLLQKRRDMKLIVTSATLDAERFANHFAINGKPAPVIEVSGRLYPIEVRYRPIEDEVRPGFVAQQTQRERELAAQRAARRQDKDLYEAIVDAVDELQREGPGDVLVFLPGEREIREAAEALRKHHAPGTEILTLFARQSAQEQQRVFGRSNGRRVVLSTNVAETSLTVPGIRYVVDAGLARMNRYSVRNKVELLQVEKIAQSAAKQRAGRCGRVQDGICIRLYDEEDFNKRLAHTEPEILRSSLAGVILRMKSLHLGAVEAFPFIDAPTPRAIGDGYQLLNELGAVDDDNELTPIGKELAKLPLDPKIGRMLLAARDRGCLDEVLVIAAALSTQDPRDRPPEQTGTADQAHAKFRMPRSDKPEQFGEDKNEARSEFLWYVNLWNVADEVWKHEGSSKQKAWCKQNFLSWLRMREWRDVHGQLHSLCAEHGWLRAEVSDKSVISASSDKRAGTQRRSGQEAKTLDSRSVSTTRGNDGGGAKNVPHHALAAAASKAKTNEAERQYEAIHKALLTGLLGHIGVKQEETVGQNAGAYLGARAIRFWPHPSSYLAKKAGKWLMAAELIDTSRLYARCIARIEPEWIEEVGGHLVKKQVYEPHWEKKHGAVRAYERGVLYGLTLYARRPVAYSDIDPAMCREIFIREALVEGDLEDAHAKAMPFFQHNERLMTEIERLEHKMRRPDLLVDKSLIEAFYDAQIPAEVTDVRSFEVWRKKAEREQPRLLHLEREQLMRHEAAGVTSDNFPASLTVLGQKLKLTYVHEPRDPEDGVTLTVPLAMLNQVPINRCEWLVPGLLEEKVVGLMKTVPPKHRHRLQPISESGREFMVAFNEKKFVTDEPLLRGLQTFVEERVQLKLPLESFRAENLNPHCFMNFRVIDEHGRVLGQSRNLMDLRLRFKDQVLAAFRAGQVEGSLGAQLAGLSIKPAAAKSETERGFSPLPAQSATLPLGGGNGNVRASVESKALAQQSPLPEGEGGPLGRERGGSSQTAVLEKLTTWSFGELPELLEVKVGSRTLIGFPALHDDGNSVSLRPFDTEEEATRMHRKGLARLFALTLKDQVKNIERLPGLRDLALKFLPFGNEADLKAQLVEATLTRTCLLPPWPTDAESFAKRTLEAKPRISLVAQELMRLVGSLLTEHAAVTKKLVGLKNAADLTADIQAQLERLMPKDFLMANPYERIAHFPRYLKAAATRVDKWRNDPARDAQLIGEWRSVATPFEREHLAKLKANVVDPQLEEFRWQLEELRVSLFAQELKTPVPVSAKRLQKVWAGRPR</sequence>
<dbReference type="Pfam" id="PF00270">
    <property type="entry name" value="DEAD"/>
    <property type="match status" value="1"/>
</dbReference>
<organism evidence="8 9">
    <name type="scientific">Uliginosibacterium silvisoli</name>
    <dbReference type="NCBI Taxonomy" id="3114758"/>
    <lineage>
        <taxon>Bacteria</taxon>
        <taxon>Pseudomonadati</taxon>
        <taxon>Pseudomonadota</taxon>
        <taxon>Betaproteobacteria</taxon>
        <taxon>Rhodocyclales</taxon>
        <taxon>Zoogloeaceae</taxon>
        <taxon>Uliginosibacterium</taxon>
    </lineage>
</organism>
<dbReference type="EC" id="3.6.4.13" evidence="8"/>
<evidence type="ECO:0000256" key="2">
    <source>
        <dbReference type="ARBA" id="ARBA00022801"/>
    </source>
</evidence>
<name>A0ABU6K9J2_9RHOO</name>
<dbReference type="InterPro" id="IPR001650">
    <property type="entry name" value="Helicase_C-like"/>
</dbReference>
<dbReference type="EMBL" id="JAYXHS010000004">
    <property type="protein sequence ID" value="MEC5388091.1"/>
    <property type="molecule type" value="Genomic_DNA"/>
</dbReference>
<gene>
    <name evidence="8" type="primary">hrpA</name>
    <name evidence="8" type="ORF">VVD49_20325</name>
</gene>
<dbReference type="NCBIfam" id="TIGR01967">
    <property type="entry name" value="DEAH_box_HrpA"/>
    <property type="match status" value="1"/>
</dbReference>
<dbReference type="InterPro" id="IPR007502">
    <property type="entry name" value="Helicase-assoc_dom"/>
</dbReference>
<dbReference type="InterPro" id="IPR024590">
    <property type="entry name" value="HrpA_C"/>
</dbReference>
<dbReference type="Pfam" id="PF11898">
    <property type="entry name" value="DUF3418"/>
    <property type="match status" value="1"/>
</dbReference>
<feature type="domain" description="Helicase ATP-binding" evidence="6">
    <location>
        <begin position="84"/>
        <end position="247"/>
    </location>
</feature>
<dbReference type="CDD" id="cd18791">
    <property type="entry name" value="SF2_C_RHA"/>
    <property type="match status" value="1"/>
</dbReference>
<feature type="region of interest" description="Disordered" evidence="5">
    <location>
        <begin position="1139"/>
        <end position="1193"/>
    </location>
</feature>
<dbReference type="Pfam" id="PF04408">
    <property type="entry name" value="WHD_HA2"/>
    <property type="match status" value="1"/>
</dbReference>